<dbReference type="EMBL" id="JBCDNA010000003">
    <property type="protein sequence ID" value="MEL4457261.1"/>
    <property type="molecule type" value="Genomic_DNA"/>
</dbReference>
<dbReference type="InterPro" id="IPR026444">
    <property type="entry name" value="Secre_tail"/>
</dbReference>
<dbReference type="RefSeq" id="WP_342161424.1">
    <property type="nucleotide sequence ID" value="NZ_JBCDNA010000003.1"/>
</dbReference>
<evidence type="ECO:0000259" key="3">
    <source>
        <dbReference type="Pfam" id="PF18962"/>
    </source>
</evidence>
<protein>
    <submittedName>
        <fullName evidence="4">T9SS type A sorting domain-containing protein</fullName>
    </submittedName>
</protein>
<name>A0ABU9L4A3_9FLAO</name>
<reference evidence="4 5" key="1">
    <citation type="submission" date="2024-04" db="EMBL/GenBank/DDBJ databases">
        <title>whole genome sequencing of Lutimonas vermicola strain IMCC1616.</title>
        <authorList>
            <person name="Bae S.S."/>
        </authorList>
    </citation>
    <scope>NUCLEOTIDE SEQUENCE [LARGE SCALE GENOMIC DNA]</scope>
    <source>
        <strain evidence="4 5">IMCC1616</strain>
    </source>
</reference>
<dbReference type="Pfam" id="PF18962">
    <property type="entry name" value="Por_Secre_tail"/>
    <property type="match status" value="1"/>
</dbReference>
<evidence type="ECO:0000256" key="2">
    <source>
        <dbReference type="SAM" id="SignalP"/>
    </source>
</evidence>
<keyword evidence="5" id="KW-1185">Reference proteome</keyword>
<feature type="domain" description="Secretion system C-terminal sorting" evidence="3">
    <location>
        <begin position="242"/>
        <end position="316"/>
    </location>
</feature>
<dbReference type="Proteomes" id="UP001474120">
    <property type="component" value="Unassembled WGS sequence"/>
</dbReference>
<evidence type="ECO:0000313" key="5">
    <source>
        <dbReference type="Proteomes" id="UP001474120"/>
    </source>
</evidence>
<evidence type="ECO:0000313" key="4">
    <source>
        <dbReference type="EMBL" id="MEL4457261.1"/>
    </source>
</evidence>
<comment type="caution">
    <text evidence="4">The sequence shown here is derived from an EMBL/GenBank/DDBJ whole genome shotgun (WGS) entry which is preliminary data.</text>
</comment>
<evidence type="ECO:0000256" key="1">
    <source>
        <dbReference type="ARBA" id="ARBA00022729"/>
    </source>
</evidence>
<sequence length="317" mass="33785">MNLKLHNPFIFRNCYLSLLLLGALPCVMAQDLYVGPNAEFYLAKDLAFTTSNTVVAVDASGTFSMEAGTNWGSAQEFVDGNVSVFGAGETTLPVGNKGVYAPVVMKHSADVSAQYSNSAPSGGTNGTDVDAVSGVEFWELTGNAVVTLPWNENSDITSLVNDNGGVLSAVSIVGLNGGVWDLISASHSFTVTGDLLNGNVASDLNNEVNLDGFGQYTFGIDNQVVLSVNDLFLSTGINLLSNPVKAEESDIRFMASGEMVDLKASIYDINGRLMKRFDKIELSVGEGNLPKSNLKSGLYFLKFEHEGKQGVKKLIIE</sequence>
<accession>A0ABU9L4A3</accession>
<proteinExistence type="predicted"/>
<organism evidence="4 5">
    <name type="scientific">Lutimonas vermicola</name>
    <dbReference type="NCBI Taxonomy" id="414288"/>
    <lineage>
        <taxon>Bacteria</taxon>
        <taxon>Pseudomonadati</taxon>
        <taxon>Bacteroidota</taxon>
        <taxon>Flavobacteriia</taxon>
        <taxon>Flavobacteriales</taxon>
        <taxon>Flavobacteriaceae</taxon>
        <taxon>Lutimonas</taxon>
    </lineage>
</organism>
<gene>
    <name evidence="4" type="ORF">AABB81_15245</name>
</gene>
<keyword evidence="1 2" id="KW-0732">Signal</keyword>
<feature type="signal peptide" evidence="2">
    <location>
        <begin position="1"/>
        <end position="29"/>
    </location>
</feature>
<feature type="chain" id="PRO_5047064232" evidence="2">
    <location>
        <begin position="30"/>
        <end position="317"/>
    </location>
</feature>
<dbReference type="NCBIfam" id="TIGR04183">
    <property type="entry name" value="Por_Secre_tail"/>
    <property type="match status" value="1"/>
</dbReference>